<dbReference type="PANTHER" id="PTHR38011:SF7">
    <property type="entry name" value="2,5-DIAMINO-6-RIBOSYLAMINO-4(3H)-PYRIMIDINONE 5'-PHOSPHATE REDUCTASE"/>
    <property type="match status" value="1"/>
</dbReference>
<comment type="pathway">
    <text evidence="3 14">Cofactor biosynthesis; riboflavin biosynthesis; 5-amino-6-(D-ribitylamino)uracil from GTP: step 3/4.</text>
</comment>
<reference evidence="19" key="1">
    <citation type="submission" date="2021-01" db="EMBL/GenBank/DDBJ databases">
        <title>Whole genome shotgun sequence of Demequina activiva NBRC 110675.</title>
        <authorList>
            <person name="Komaki H."/>
            <person name="Tamura T."/>
        </authorList>
    </citation>
    <scope>NUCLEOTIDE SEQUENCE</scope>
    <source>
        <strain evidence="19">NBRC 110675</strain>
    </source>
</reference>
<feature type="binding site" evidence="16">
    <location>
        <position position="205"/>
    </location>
    <ligand>
        <name>NADP(+)</name>
        <dbReference type="ChEBI" id="CHEBI:58349"/>
    </ligand>
</feature>
<feature type="binding site" evidence="16">
    <location>
        <position position="201"/>
    </location>
    <ligand>
        <name>NADP(+)</name>
        <dbReference type="ChEBI" id="CHEBI:58349"/>
    </ligand>
</feature>
<accession>A0A919UK63</accession>
<name>A0A919UK63_9MICO</name>
<evidence type="ECO:0000256" key="5">
    <source>
        <dbReference type="ARBA" id="ARBA00007417"/>
    </source>
</evidence>
<feature type="binding site" evidence="17">
    <location>
        <position position="54"/>
    </location>
    <ligand>
        <name>Zn(2+)</name>
        <dbReference type="ChEBI" id="CHEBI:29105"/>
        <note>catalytic</note>
    </ligand>
</feature>
<dbReference type="Pfam" id="PF01872">
    <property type="entry name" value="RibD_C"/>
    <property type="match status" value="1"/>
</dbReference>
<evidence type="ECO:0000256" key="4">
    <source>
        <dbReference type="ARBA" id="ARBA00005259"/>
    </source>
</evidence>
<dbReference type="EC" id="1.1.1.193" evidence="14"/>
<evidence type="ECO:0000256" key="13">
    <source>
        <dbReference type="ARBA" id="ARBA00049886"/>
    </source>
</evidence>
<evidence type="ECO:0000256" key="2">
    <source>
        <dbReference type="ARBA" id="ARBA00004882"/>
    </source>
</evidence>
<dbReference type="InterPro" id="IPR004794">
    <property type="entry name" value="Eubact_RibD"/>
</dbReference>
<evidence type="ECO:0000313" key="19">
    <source>
        <dbReference type="EMBL" id="GIG54595.1"/>
    </source>
</evidence>
<evidence type="ECO:0000259" key="18">
    <source>
        <dbReference type="PROSITE" id="PS51747"/>
    </source>
</evidence>
<feature type="binding site" evidence="17">
    <location>
        <position position="91"/>
    </location>
    <ligand>
        <name>Zn(2+)</name>
        <dbReference type="ChEBI" id="CHEBI:29105"/>
        <note>catalytic</note>
    </ligand>
</feature>
<evidence type="ECO:0000256" key="12">
    <source>
        <dbReference type="ARBA" id="ARBA00049861"/>
    </source>
</evidence>
<dbReference type="NCBIfam" id="TIGR00326">
    <property type="entry name" value="eubact_ribD"/>
    <property type="match status" value="1"/>
</dbReference>
<evidence type="ECO:0000256" key="10">
    <source>
        <dbReference type="ARBA" id="ARBA00023002"/>
    </source>
</evidence>
<comment type="pathway">
    <text evidence="2 14">Cofactor biosynthesis; riboflavin biosynthesis; 5-amino-6-(D-ribitylamino)uracil from GTP: step 2/4.</text>
</comment>
<dbReference type="CDD" id="cd01284">
    <property type="entry name" value="Riboflavin_deaminase-reductase"/>
    <property type="match status" value="1"/>
</dbReference>
<evidence type="ECO:0000256" key="8">
    <source>
        <dbReference type="ARBA" id="ARBA00022833"/>
    </source>
</evidence>
<evidence type="ECO:0000256" key="16">
    <source>
        <dbReference type="PIRSR" id="PIRSR006769-2"/>
    </source>
</evidence>
<evidence type="ECO:0000256" key="7">
    <source>
        <dbReference type="ARBA" id="ARBA00022723"/>
    </source>
</evidence>
<dbReference type="GO" id="GO:0008835">
    <property type="term" value="F:diaminohydroxyphosphoribosylaminopyrimidine deaminase activity"/>
    <property type="evidence" value="ECO:0007669"/>
    <property type="project" value="UniProtKB-EC"/>
</dbReference>
<comment type="function">
    <text evidence="1 14">Converts 2,5-diamino-6-(ribosylamino)-4(3h)-pyrimidinone 5'-phosphate into 5-amino-6-(ribosylamino)-2,4(1h,3h)-pyrimidinedione 5'-phosphate.</text>
</comment>
<keyword evidence="10 14" id="KW-0560">Oxidoreductase</keyword>
<keyword evidence="7 14" id="KW-0479">Metal-binding</keyword>
<feature type="active site" description="Proton donor" evidence="15">
    <location>
        <position position="56"/>
    </location>
</feature>
<keyword evidence="9 14" id="KW-0521">NADP</keyword>
<proteinExistence type="inferred from homology"/>
<dbReference type="SUPFAM" id="SSF53927">
    <property type="entry name" value="Cytidine deaminase-like"/>
    <property type="match status" value="1"/>
</dbReference>
<dbReference type="GO" id="GO:0008703">
    <property type="term" value="F:5-amino-6-(5-phosphoribosylamino)uracil reductase activity"/>
    <property type="evidence" value="ECO:0007669"/>
    <property type="project" value="UniProtKB-EC"/>
</dbReference>
<dbReference type="GO" id="GO:0009231">
    <property type="term" value="P:riboflavin biosynthetic process"/>
    <property type="evidence" value="ECO:0007669"/>
    <property type="project" value="UniProtKB-KW"/>
</dbReference>
<evidence type="ECO:0000256" key="17">
    <source>
        <dbReference type="PIRSR" id="PIRSR006769-3"/>
    </source>
</evidence>
<comment type="similarity">
    <text evidence="5 14">In the C-terminal section; belongs to the HTP reductase family.</text>
</comment>
<dbReference type="Gene3D" id="3.40.140.10">
    <property type="entry name" value="Cytidine Deaminase, domain 2"/>
    <property type="match status" value="1"/>
</dbReference>
<dbReference type="EMBL" id="BONR01000002">
    <property type="protein sequence ID" value="GIG54595.1"/>
    <property type="molecule type" value="Genomic_DNA"/>
</dbReference>
<dbReference type="PROSITE" id="PS51747">
    <property type="entry name" value="CYT_DCMP_DEAMINASES_2"/>
    <property type="match status" value="1"/>
</dbReference>
<feature type="binding site" evidence="17">
    <location>
        <position position="82"/>
    </location>
    <ligand>
        <name>Zn(2+)</name>
        <dbReference type="ChEBI" id="CHEBI:29105"/>
        <note>catalytic</note>
    </ligand>
</feature>
<feature type="binding site" evidence="16">
    <location>
        <position position="189"/>
    </location>
    <ligand>
        <name>substrate</name>
    </ligand>
</feature>
<dbReference type="PANTHER" id="PTHR38011">
    <property type="entry name" value="DIHYDROFOLATE REDUCTASE FAMILY PROTEIN (AFU_ORTHOLOGUE AFUA_8G06820)"/>
    <property type="match status" value="1"/>
</dbReference>
<evidence type="ECO:0000256" key="9">
    <source>
        <dbReference type="ARBA" id="ARBA00022857"/>
    </source>
</evidence>
<keyword evidence="8 14" id="KW-0862">Zinc</keyword>
<dbReference type="InterPro" id="IPR016192">
    <property type="entry name" value="APOBEC/CMP_deaminase_Zn-bd"/>
</dbReference>
<dbReference type="InterPro" id="IPR002734">
    <property type="entry name" value="RibDG_C"/>
</dbReference>
<feature type="binding site" evidence="16">
    <location>
        <begin position="271"/>
        <end position="277"/>
    </location>
    <ligand>
        <name>NADP(+)</name>
        <dbReference type="ChEBI" id="CHEBI:58349"/>
    </ligand>
</feature>
<dbReference type="Gene3D" id="3.40.430.10">
    <property type="entry name" value="Dihydrofolate Reductase, subunit A"/>
    <property type="match status" value="2"/>
</dbReference>
<comment type="catalytic activity">
    <reaction evidence="12 14">
        <text>5-amino-6-(5-phospho-D-ribitylamino)uracil + NADP(+) = 5-amino-6-(5-phospho-D-ribosylamino)uracil + NADPH + H(+)</text>
        <dbReference type="Rhea" id="RHEA:17845"/>
        <dbReference type="ChEBI" id="CHEBI:15378"/>
        <dbReference type="ChEBI" id="CHEBI:57783"/>
        <dbReference type="ChEBI" id="CHEBI:58349"/>
        <dbReference type="ChEBI" id="CHEBI:58421"/>
        <dbReference type="ChEBI" id="CHEBI:58453"/>
        <dbReference type="EC" id="1.1.1.193"/>
    </reaction>
</comment>
<evidence type="ECO:0000256" key="6">
    <source>
        <dbReference type="ARBA" id="ARBA00022619"/>
    </source>
</evidence>
<dbReference type="Proteomes" id="UP000652354">
    <property type="component" value="Unassembled WGS sequence"/>
</dbReference>
<evidence type="ECO:0000313" key="20">
    <source>
        <dbReference type="Proteomes" id="UP000652354"/>
    </source>
</evidence>
<comment type="similarity">
    <text evidence="4 14">In the N-terminal section; belongs to the cytidine and deoxycytidylate deaminase family.</text>
</comment>
<comment type="cofactor">
    <cofactor evidence="14 17">
        <name>Zn(2+)</name>
        <dbReference type="ChEBI" id="CHEBI:29105"/>
    </cofactor>
    <text evidence="14 17">Binds 1 zinc ion.</text>
</comment>
<dbReference type="InterPro" id="IPR024072">
    <property type="entry name" value="DHFR-like_dom_sf"/>
</dbReference>
<feature type="domain" description="CMP/dCMP-type deaminase" evidence="18">
    <location>
        <begin position="5"/>
        <end position="128"/>
    </location>
</feature>
<keyword evidence="11" id="KW-0511">Multifunctional enzyme</keyword>
<feature type="binding site" evidence="16">
    <location>
        <position position="173"/>
    </location>
    <ligand>
        <name>substrate</name>
    </ligand>
</feature>
<dbReference type="PROSITE" id="PS00903">
    <property type="entry name" value="CYT_DCMP_DEAMINASES_1"/>
    <property type="match status" value="1"/>
</dbReference>
<protein>
    <recommendedName>
        <fullName evidence="14">Riboflavin biosynthesis protein RibD</fullName>
    </recommendedName>
    <domain>
        <recommendedName>
            <fullName evidence="14">Diaminohydroxyphosphoribosylaminopyrimidine deaminase</fullName>
            <shortName evidence="14">DRAP deaminase</shortName>
            <ecNumber evidence="14">3.5.4.26</ecNumber>
        </recommendedName>
        <alternativeName>
            <fullName evidence="14">Riboflavin-specific deaminase</fullName>
        </alternativeName>
    </domain>
    <domain>
        <recommendedName>
            <fullName evidence="14">5-amino-6-(5-phosphoribosylamino)uracil reductase</fullName>
            <ecNumber evidence="14">1.1.1.193</ecNumber>
        </recommendedName>
        <alternativeName>
            <fullName evidence="14">HTP reductase</fullName>
        </alternativeName>
    </domain>
</protein>
<sequence length="339" mass="34925">MPDDSAIQAALARAVTIAARGPEHGPNPRVGCVIIAEDGTTLGEGWHRGAGTPHAEVAAIADARSAGRDVRGATAVVTLEPCAHTGRTGPCVDALTQAGVAQVRYAVPDPGDASSGGAAVLNERGIPAVHVPDAGASALTRRWVTAMRLRRPYVIAKWASTLDGRMAAADGTSVWITGDEARDHAHHVRAGVDAIAVGTGTVRADDPRLSARPGGEESAHQPLRAVIGQSETTGAQVWRDANAIALRTRDPHEALAILHAREVRTLVVEGGPTVLSALVREGLVDEVNAYIAPALLGAGPSAIEDLGIGTMSSALRGQDVNFQPLGADILVTAHFSRGL</sequence>
<keyword evidence="20" id="KW-1185">Reference proteome</keyword>
<evidence type="ECO:0000256" key="15">
    <source>
        <dbReference type="PIRSR" id="PIRSR006769-1"/>
    </source>
</evidence>
<evidence type="ECO:0000256" key="3">
    <source>
        <dbReference type="ARBA" id="ARBA00004910"/>
    </source>
</evidence>
<evidence type="ECO:0000256" key="1">
    <source>
        <dbReference type="ARBA" id="ARBA00002151"/>
    </source>
</evidence>
<organism evidence="19 20">
    <name type="scientific">Demequina activiva</name>
    <dbReference type="NCBI Taxonomy" id="1582364"/>
    <lineage>
        <taxon>Bacteria</taxon>
        <taxon>Bacillati</taxon>
        <taxon>Actinomycetota</taxon>
        <taxon>Actinomycetes</taxon>
        <taxon>Micrococcales</taxon>
        <taxon>Demequinaceae</taxon>
        <taxon>Demequina</taxon>
    </lineage>
</organism>
<dbReference type="InterPro" id="IPR050765">
    <property type="entry name" value="Riboflavin_Biosynth_HTPR"/>
</dbReference>
<comment type="catalytic activity">
    <reaction evidence="13 14">
        <text>2,5-diamino-6-hydroxy-4-(5-phosphoribosylamino)-pyrimidine + H2O + H(+) = 5-amino-6-(5-phospho-D-ribosylamino)uracil + NH4(+)</text>
        <dbReference type="Rhea" id="RHEA:21868"/>
        <dbReference type="ChEBI" id="CHEBI:15377"/>
        <dbReference type="ChEBI" id="CHEBI:15378"/>
        <dbReference type="ChEBI" id="CHEBI:28938"/>
        <dbReference type="ChEBI" id="CHEBI:58453"/>
        <dbReference type="ChEBI" id="CHEBI:58614"/>
        <dbReference type="EC" id="3.5.4.26"/>
    </reaction>
</comment>
<evidence type="ECO:0000256" key="14">
    <source>
        <dbReference type="PIRNR" id="PIRNR006769"/>
    </source>
</evidence>
<feature type="binding site" evidence="16">
    <location>
        <position position="269"/>
    </location>
    <ligand>
        <name>substrate</name>
    </ligand>
</feature>
<dbReference type="GO" id="GO:0008270">
    <property type="term" value="F:zinc ion binding"/>
    <property type="evidence" value="ECO:0007669"/>
    <property type="project" value="InterPro"/>
</dbReference>
<dbReference type="InterPro" id="IPR016193">
    <property type="entry name" value="Cytidine_deaminase-like"/>
</dbReference>
<comment type="caution">
    <text evidence="19">The sequence shown here is derived from an EMBL/GenBank/DDBJ whole genome shotgun (WGS) entry which is preliminary data.</text>
</comment>
<feature type="binding site" evidence="16">
    <location>
        <position position="212"/>
    </location>
    <ligand>
        <name>substrate</name>
    </ligand>
</feature>
<dbReference type="AlphaFoldDB" id="A0A919UK63"/>
<dbReference type="EC" id="3.5.4.26" evidence="14"/>
<keyword evidence="6 14" id="KW-0686">Riboflavin biosynthesis</keyword>
<keyword evidence="14" id="KW-0378">Hydrolase</keyword>
<feature type="binding site" evidence="16">
    <location>
        <position position="175"/>
    </location>
    <ligand>
        <name>NADP(+)</name>
        <dbReference type="ChEBI" id="CHEBI:58349"/>
    </ligand>
</feature>
<evidence type="ECO:0000256" key="11">
    <source>
        <dbReference type="ARBA" id="ARBA00023268"/>
    </source>
</evidence>
<dbReference type="RefSeq" id="WP_203654801.1">
    <property type="nucleotide sequence ID" value="NZ_BONR01000002.1"/>
</dbReference>
<dbReference type="PIRSF" id="PIRSF006769">
    <property type="entry name" value="RibD"/>
    <property type="match status" value="1"/>
</dbReference>
<dbReference type="SUPFAM" id="SSF53597">
    <property type="entry name" value="Dihydrofolate reductase-like"/>
    <property type="match status" value="1"/>
</dbReference>
<dbReference type="Pfam" id="PF00383">
    <property type="entry name" value="dCMP_cyt_deam_1"/>
    <property type="match status" value="1"/>
</dbReference>
<dbReference type="InterPro" id="IPR002125">
    <property type="entry name" value="CMP_dCMP_dom"/>
</dbReference>
<feature type="binding site" evidence="16">
    <location>
        <position position="159"/>
    </location>
    <ligand>
        <name>NADP(+)</name>
        <dbReference type="ChEBI" id="CHEBI:58349"/>
    </ligand>
</feature>
<gene>
    <name evidence="19" type="ORF">Dac01nite_13470</name>
</gene>
<feature type="binding site" evidence="16">
    <location>
        <position position="209"/>
    </location>
    <ligand>
        <name>substrate</name>
    </ligand>
</feature>